<feature type="chain" id="PRO_5025504988" description="Secreted protein" evidence="1">
    <location>
        <begin position="33"/>
        <end position="156"/>
    </location>
</feature>
<gene>
    <name evidence="2" type="ORF">F2P81_023241</name>
</gene>
<evidence type="ECO:0000313" key="3">
    <source>
        <dbReference type="Proteomes" id="UP000438429"/>
    </source>
</evidence>
<sequence>MSIMRFPHKQQRIRHLSLLPALVFCLTSVADSSSCCCRGYIEKWMYPDCGSGVGSSHGPAVDNTFSKMHLIEYSVLSVCIVYIETTYSDVTILASDLRIQRAAETTGADLKCGRCHYVARPWWSVCLCGERESRSHKCPFLSSGIQKMDELEDSTF</sequence>
<evidence type="ECO:0000313" key="2">
    <source>
        <dbReference type="EMBL" id="KAF0024439.1"/>
    </source>
</evidence>
<dbReference type="EMBL" id="VEVO01000021">
    <property type="protein sequence ID" value="KAF0024439.1"/>
    <property type="molecule type" value="Genomic_DNA"/>
</dbReference>
<dbReference type="AlphaFoldDB" id="A0A6A4RVX3"/>
<dbReference type="Proteomes" id="UP000438429">
    <property type="component" value="Unassembled WGS sequence"/>
</dbReference>
<reference evidence="2 3" key="1">
    <citation type="submission" date="2019-06" db="EMBL/GenBank/DDBJ databases">
        <title>Draft genomes of female and male turbot (Scophthalmus maximus).</title>
        <authorList>
            <person name="Xu H."/>
            <person name="Xu X.-W."/>
            <person name="Shao C."/>
            <person name="Chen S."/>
        </authorList>
    </citation>
    <scope>NUCLEOTIDE SEQUENCE [LARGE SCALE GENOMIC DNA]</scope>
    <source>
        <strain evidence="2">Ysfricsl-2016a</strain>
        <tissue evidence="2">Blood</tissue>
    </source>
</reference>
<keyword evidence="1" id="KW-0732">Signal</keyword>
<name>A0A6A4RVX3_SCOMX</name>
<evidence type="ECO:0000256" key="1">
    <source>
        <dbReference type="SAM" id="SignalP"/>
    </source>
</evidence>
<feature type="signal peptide" evidence="1">
    <location>
        <begin position="1"/>
        <end position="32"/>
    </location>
</feature>
<evidence type="ECO:0008006" key="4">
    <source>
        <dbReference type="Google" id="ProtNLM"/>
    </source>
</evidence>
<organism evidence="2 3">
    <name type="scientific">Scophthalmus maximus</name>
    <name type="common">Turbot</name>
    <name type="synonym">Psetta maxima</name>
    <dbReference type="NCBI Taxonomy" id="52904"/>
    <lineage>
        <taxon>Eukaryota</taxon>
        <taxon>Metazoa</taxon>
        <taxon>Chordata</taxon>
        <taxon>Craniata</taxon>
        <taxon>Vertebrata</taxon>
        <taxon>Euteleostomi</taxon>
        <taxon>Actinopterygii</taxon>
        <taxon>Neopterygii</taxon>
        <taxon>Teleostei</taxon>
        <taxon>Neoteleostei</taxon>
        <taxon>Acanthomorphata</taxon>
        <taxon>Carangaria</taxon>
        <taxon>Pleuronectiformes</taxon>
        <taxon>Pleuronectoidei</taxon>
        <taxon>Scophthalmidae</taxon>
        <taxon>Scophthalmus</taxon>
    </lineage>
</organism>
<comment type="caution">
    <text evidence="2">The sequence shown here is derived from an EMBL/GenBank/DDBJ whole genome shotgun (WGS) entry which is preliminary data.</text>
</comment>
<accession>A0A6A4RVX3</accession>
<proteinExistence type="predicted"/>
<protein>
    <recommendedName>
        <fullName evidence="4">Secreted protein</fullName>
    </recommendedName>
</protein>